<protein>
    <submittedName>
        <fullName evidence="1">Uncharacterized protein</fullName>
    </submittedName>
</protein>
<sequence>MLDCFSCPFTLTHALISSAERVVSALGQLTPEEACGRSTFETSSVAITNKKQTFGKLPLPRFLYFNLYRDLSLLYSLVSYYRGSVVSVSIIVMECSDSFVTMNGTQVSYIGHDCDNLPEFLGERFGHLARRLDLSFNQLSGSSGWTPQMIFLLEPRRTDDLVE</sequence>
<feature type="non-terminal residue" evidence="1">
    <location>
        <position position="163"/>
    </location>
</feature>
<evidence type="ECO:0000313" key="1">
    <source>
        <dbReference type="EMBL" id="KAJ8013817.1"/>
    </source>
</evidence>
<accession>A0ACC2HCX9</accession>
<dbReference type="EMBL" id="CM055730">
    <property type="protein sequence ID" value="KAJ8013817.1"/>
    <property type="molecule type" value="Genomic_DNA"/>
</dbReference>
<name>A0ACC2HCX9_DALPE</name>
<dbReference type="Proteomes" id="UP001157502">
    <property type="component" value="Chromosome 3"/>
</dbReference>
<organism evidence="1 2">
    <name type="scientific">Dallia pectoralis</name>
    <name type="common">Alaska blackfish</name>
    <dbReference type="NCBI Taxonomy" id="75939"/>
    <lineage>
        <taxon>Eukaryota</taxon>
        <taxon>Metazoa</taxon>
        <taxon>Chordata</taxon>
        <taxon>Craniata</taxon>
        <taxon>Vertebrata</taxon>
        <taxon>Euteleostomi</taxon>
        <taxon>Actinopterygii</taxon>
        <taxon>Neopterygii</taxon>
        <taxon>Teleostei</taxon>
        <taxon>Protacanthopterygii</taxon>
        <taxon>Esociformes</taxon>
        <taxon>Umbridae</taxon>
        <taxon>Dallia</taxon>
    </lineage>
</organism>
<comment type="caution">
    <text evidence="1">The sequence shown here is derived from an EMBL/GenBank/DDBJ whole genome shotgun (WGS) entry which is preliminary data.</text>
</comment>
<reference evidence="1" key="1">
    <citation type="submission" date="2021-05" db="EMBL/GenBank/DDBJ databases">
        <authorList>
            <person name="Pan Q."/>
            <person name="Jouanno E."/>
            <person name="Zahm M."/>
            <person name="Klopp C."/>
            <person name="Cabau C."/>
            <person name="Louis A."/>
            <person name="Berthelot C."/>
            <person name="Parey E."/>
            <person name="Roest Crollius H."/>
            <person name="Montfort J."/>
            <person name="Robinson-Rechavi M."/>
            <person name="Bouchez O."/>
            <person name="Lampietro C."/>
            <person name="Lopez Roques C."/>
            <person name="Donnadieu C."/>
            <person name="Postlethwait J."/>
            <person name="Bobe J."/>
            <person name="Dillon D."/>
            <person name="Chandos A."/>
            <person name="von Hippel F."/>
            <person name="Guiguen Y."/>
        </authorList>
    </citation>
    <scope>NUCLEOTIDE SEQUENCE</scope>
    <source>
        <strain evidence="1">YG-Jan2019</strain>
    </source>
</reference>
<keyword evidence="2" id="KW-1185">Reference proteome</keyword>
<proteinExistence type="predicted"/>
<evidence type="ECO:0000313" key="2">
    <source>
        <dbReference type="Proteomes" id="UP001157502"/>
    </source>
</evidence>
<gene>
    <name evidence="1" type="ORF">DPEC_G00033730</name>
</gene>